<protein>
    <recommendedName>
        <fullName evidence="8">Glycosyltransferase family 92 protein</fullName>
        <ecNumber evidence="8">2.4.1.-</ecNumber>
    </recommendedName>
</protein>
<comment type="caution">
    <text evidence="9">The sequence shown here is derived from an EMBL/GenBank/DDBJ whole genome shotgun (WGS) entry which is preliminary data.</text>
</comment>
<evidence type="ECO:0000256" key="6">
    <source>
        <dbReference type="ARBA" id="ARBA00022989"/>
    </source>
</evidence>
<dbReference type="Proteomes" id="UP001283361">
    <property type="component" value="Unassembled WGS sequence"/>
</dbReference>
<accession>A0AAE1DU79</accession>
<keyword evidence="7" id="KW-0472">Membrane</keyword>
<sequence>MFNSLASPYVVNIRHGFGLVEGINSHLYIYSALWNVKNVRLASIKVTDYTFKNLQCVLYYTLDNSKPDLYMKSEIEQRNPIQNPYVTAHINCPNKPMENQFKGDIPMFVGFVENGSDKPRQFFPVKHLNQSKDVTHEFTECVLTMHQWANAALLVEKIEMSRLFGADRTVLYDTSISPSVDAVLRMYAREWAEGRETLEDVVLPREGGKQIRIQYWTQELAMDDCLHRYKRLRRSRRVSCPFKTRKLVRSSGGETKR</sequence>
<evidence type="ECO:0000256" key="7">
    <source>
        <dbReference type="ARBA" id="ARBA00023136"/>
    </source>
</evidence>
<evidence type="ECO:0000313" key="10">
    <source>
        <dbReference type="Proteomes" id="UP001283361"/>
    </source>
</evidence>
<gene>
    <name evidence="9" type="ORF">RRG08_022001</name>
</gene>
<name>A0AAE1DU79_9GAST</name>
<keyword evidence="4 8" id="KW-0808">Transferase</keyword>
<proteinExistence type="inferred from homology"/>
<evidence type="ECO:0000256" key="3">
    <source>
        <dbReference type="ARBA" id="ARBA00022676"/>
    </source>
</evidence>
<dbReference type="GO" id="GO:0016020">
    <property type="term" value="C:membrane"/>
    <property type="evidence" value="ECO:0007669"/>
    <property type="project" value="UniProtKB-SubCell"/>
</dbReference>
<organism evidence="9 10">
    <name type="scientific">Elysia crispata</name>
    <name type="common">lettuce slug</name>
    <dbReference type="NCBI Taxonomy" id="231223"/>
    <lineage>
        <taxon>Eukaryota</taxon>
        <taxon>Metazoa</taxon>
        <taxon>Spiralia</taxon>
        <taxon>Lophotrochozoa</taxon>
        <taxon>Mollusca</taxon>
        <taxon>Gastropoda</taxon>
        <taxon>Heterobranchia</taxon>
        <taxon>Euthyneura</taxon>
        <taxon>Panpulmonata</taxon>
        <taxon>Sacoglossa</taxon>
        <taxon>Placobranchoidea</taxon>
        <taxon>Plakobranchidae</taxon>
        <taxon>Elysia</taxon>
    </lineage>
</organism>
<dbReference type="InterPro" id="IPR008166">
    <property type="entry name" value="Glyco_transf_92"/>
</dbReference>
<evidence type="ECO:0000256" key="2">
    <source>
        <dbReference type="ARBA" id="ARBA00007647"/>
    </source>
</evidence>
<reference evidence="9" key="1">
    <citation type="journal article" date="2023" name="G3 (Bethesda)">
        <title>A reference genome for the long-term kleptoplast-retaining sea slug Elysia crispata morphotype clarki.</title>
        <authorList>
            <person name="Eastman K.E."/>
            <person name="Pendleton A.L."/>
            <person name="Shaikh M.A."/>
            <person name="Suttiyut T."/>
            <person name="Ogas R."/>
            <person name="Tomko P."/>
            <person name="Gavelis G."/>
            <person name="Widhalm J.R."/>
            <person name="Wisecaver J.H."/>
        </authorList>
    </citation>
    <scope>NUCLEOTIDE SEQUENCE</scope>
    <source>
        <strain evidence="9">ECLA1</strain>
    </source>
</reference>
<evidence type="ECO:0000256" key="4">
    <source>
        <dbReference type="ARBA" id="ARBA00022679"/>
    </source>
</evidence>
<evidence type="ECO:0000256" key="8">
    <source>
        <dbReference type="RuleBase" id="RU366017"/>
    </source>
</evidence>
<keyword evidence="3 8" id="KW-0328">Glycosyltransferase</keyword>
<dbReference type="EC" id="2.4.1.-" evidence="8"/>
<evidence type="ECO:0000313" key="9">
    <source>
        <dbReference type="EMBL" id="KAK3783241.1"/>
    </source>
</evidence>
<dbReference type="PANTHER" id="PTHR21461">
    <property type="entry name" value="GLYCOSYLTRANSFERASE FAMILY 92 PROTEIN"/>
    <property type="match status" value="1"/>
</dbReference>
<keyword evidence="6" id="KW-1133">Transmembrane helix</keyword>
<dbReference type="GO" id="GO:0016757">
    <property type="term" value="F:glycosyltransferase activity"/>
    <property type="evidence" value="ECO:0007669"/>
    <property type="project" value="UniProtKB-UniRule"/>
</dbReference>
<evidence type="ECO:0000256" key="1">
    <source>
        <dbReference type="ARBA" id="ARBA00004167"/>
    </source>
</evidence>
<comment type="similarity">
    <text evidence="2 8">Belongs to the glycosyltransferase 92 family.</text>
</comment>
<evidence type="ECO:0000256" key="5">
    <source>
        <dbReference type="ARBA" id="ARBA00022692"/>
    </source>
</evidence>
<dbReference type="EMBL" id="JAWDGP010002432">
    <property type="protein sequence ID" value="KAK3783241.1"/>
    <property type="molecule type" value="Genomic_DNA"/>
</dbReference>
<comment type="subcellular location">
    <subcellularLocation>
        <location evidence="1">Membrane</location>
        <topology evidence="1">Single-pass membrane protein</topology>
    </subcellularLocation>
</comment>
<dbReference type="PANTHER" id="PTHR21461:SF69">
    <property type="entry name" value="GLYCOSYLTRANSFERASE FAMILY 92 PROTEIN"/>
    <property type="match status" value="1"/>
</dbReference>
<dbReference type="AlphaFoldDB" id="A0AAE1DU79"/>
<keyword evidence="5" id="KW-0812">Transmembrane</keyword>
<keyword evidence="10" id="KW-1185">Reference proteome</keyword>
<dbReference type="Pfam" id="PF01697">
    <property type="entry name" value="Glyco_transf_92"/>
    <property type="match status" value="1"/>
</dbReference>
<dbReference type="GO" id="GO:0005737">
    <property type="term" value="C:cytoplasm"/>
    <property type="evidence" value="ECO:0007669"/>
    <property type="project" value="TreeGrafter"/>
</dbReference>